<feature type="binding site" evidence="6 8">
    <location>
        <position position="12"/>
    </location>
    <ligand>
        <name>substrate</name>
    </ligand>
</feature>
<evidence type="ECO:0000256" key="8">
    <source>
        <dbReference type="PIRSR" id="PIRSR614732-2"/>
    </source>
</evidence>
<dbReference type="SMART" id="SM00934">
    <property type="entry name" value="OMPdecase"/>
    <property type="match status" value="1"/>
</dbReference>
<evidence type="ECO:0000256" key="2">
    <source>
        <dbReference type="ARBA" id="ARBA00004861"/>
    </source>
</evidence>
<organism evidence="10 11">
    <name type="scientific">Candidatus Giovannonibacteria bacterium RIFCSPHIGHO2_12_FULL_43_15</name>
    <dbReference type="NCBI Taxonomy" id="1798341"/>
    <lineage>
        <taxon>Bacteria</taxon>
        <taxon>Candidatus Giovannoniibacteriota</taxon>
    </lineage>
</organism>
<comment type="pathway">
    <text evidence="2 6">Pyrimidine metabolism; UMP biosynthesis via de novo pathway; UMP from orotate: step 2/2.</text>
</comment>
<feature type="binding site" evidence="6 8">
    <location>
        <position position="122"/>
    </location>
    <ligand>
        <name>substrate</name>
    </ligand>
</feature>
<dbReference type="Pfam" id="PF00215">
    <property type="entry name" value="OMPdecase"/>
    <property type="match status" value="1"/>
</dbReference>
<dbReference type="GO" id="GO:0006207">
    <property type="term" value="P:'de novo' pyrimidine nucleobase biosynthetic process"/>
    <property type="evidence" value="ECO:0007669"/>
    <property type="project" value="InterPro"/>
</dbReference>
<evidence type="ECO:0000256" key="3">
    <source>
        <dbReference type="ARBA" id="ARBA00022793"/>
    </source>
</evidence>
<dbReference type="InterPro" id="IPR001754">
    <property type="entry name" value="OMPdeCOase_dom"/>
</dbReference>
<dbReference type="HAMAP" id="MF_01200_B">
    <property type="entry name" value="OMPdecase_type1_B"/>
    <property type="match status" value="1"/>
</dbReference>
<feature type="active site" description="Proton donor" evidence="6">
    <location>
        <position position="64"/>
    </location>
</feature>
<dbReference type="SUPFAM" id="SSF51366">
    <property type="entry name" value="Ribulose-phoshate binding barrel"/>
    <property type="match status" value="1"/>
</dbReference>
<dbReference type="GO" id="GO:0004590">
    <property type="term" value="F:orotidine-5'-phosphate decarboxylase activity"/>
    <property type="evidence" value="ECO:0007669"/>
    <property type="project" value="UniProtKB-UniRule"/>
</dbReference>
<dbReference type="EMBL" id="MFHT01000017">
    <property type="protein sequence ID" value="OGF77478.1"/>
    <property type="molecule type" value="Genomic_DNA"/>
</dbReference>
<feature type="binding site" evidence="6 8">
    <location>
        <position position="193"/>
    </location>
    <ligand>
        <name>substrate</name>
    </ligand>
</feature>
<sequence>MDPKDRLIVALDVSSQEEMERLTKLLAPHVGYFKVGLEALTSIGIPRAVECVTWYAGSPFYDGKFMDIPNTVAGATRGVGKLGAKMFNIHCTGGRKMMIEARVAVDVMDPPKPLLLGVTILTSLKYDDFVDMGFFPRLVFPEGKEKRLQELVVSLAKLGQQCGLDGVIASPQEAPDIRQACGQDFKIVTPGIRPEWAQLNDQERVMTPFEAIKAGVDYIVVGRPITGHKDPVEATRMIVEEIRLAMGAE</sequence>
<feature type="domain" description="Orotidine 5'-phosphate decarboxylase" evidence="9">
    <location>
        <begin position="6"/>
        <end position="238"/>
    </location>
</feature>
<dbReference type="NCBIfam" id="NF001273">
    <property type="entry name" value="PRK00230.1"/>
    <property type="match status" value="1"/>
</dbReference>
<comment type="catalytic activity">
    <reaction evidence="6">
        <text>orotidine 5'-phosphate + H(+) = UMP + CO2</text>
        <dbReference type="Rhea" id="RHEA:11596"/>
        <dbReference type="ChEBI" id="CHEBI:15378"/>
        <dbReference type="ChEBI" id="CHEBI:16526"/>
        <dbReference type="ChEBI" id="CHEBI:57538"/>
        <dbReference type="ChEBI" id="CHEBI:57865"/>
        <dbReference type="EC" id="4.1.1.23"/>
    </reaction>
</comment>
<feature type="binding site" evidence="6 8">
    <location>
        <position position="202"/>
    </location>
    <ligand>
        <name>substrate</name>
    </ligand>
</feature>
<feature type="binding site" evidence="6">
    <location>
        <begin position="62"/>
        <end position="71"/>
    </location>
    <ligand>
        <name>substrate</name>
    </ligand>
</feature>
<evidence type="ECO:0000256" key="6">
    <source>
        <dbReference type="HAMAP-Rule" id="MF_01200"/>
    </source>
</evidence>
<evidence type="ECO:0000256" key="5">
    <source>
        <dbReference type="ARBA" id="ARBA00023239"/>
    </source>
</evidence>
<dbReference type="InterPro" id="IPR047596">
    <property type="entry name" value="OMPdecase_bac"/>
</dbReference>
<reference evidence="10 11" key="1">
    <citation type="journal article" date="2016" name="Nat. Commun.">
        <title>Thousands of microbial genomes shed light on interconnected biogeochemical processes in an aquifer system.</title>
        <authorList>
            <person name="Anantharaman K."/>
            <person name="Brown C.T."/>
            <person name="Hug L.A."/>
            <person name="Sharon I."/>
            <person name="Castelle C.J."/>
            <person name="Probst A.J."/>
            <person name="Thomas B.C."/>
            <person name="Singh A."/>
            <person name="Wilkins M.J."/>
            <person name="Karaoz U."/>
            <person name="Brodie E.L."/>
            <person name="Williams K.H."/>
            <person name="Hubbard S.S."/>
            <person name="Banfield J.F."/>
        </authorList>
    </citation>
    <scope>NUCLEOTIDE SEQUENCE [LARGE SCALE GENOMIC DNA]</scope>
</reference>
<dbReference type="AlphaFoldDB" id="A0A1F5WP97"/>
<keyword evidence="5 6" id="KW-0456">Lyase</keyword>
<keyword evidence="4 6" id="KW-0665">Pyrimidine biosynthesis</keyword>
<evidence type="ECO:0000259" key="9">
    <source>
        <dbReference type="SMART" id="SM00934"/>
    </source>
</evidence>
<proteinExistence type="inferred from homology"/>
<comment type="subunit">
    <text evidence="6">Homodimer.</text>
</comment>
<dbReference type="GO" id="GO:0044205">
    <property type="term" value="P:'de novo' UMP biosynthetic process"/>
    <property type="evidence" value="ECO:0007669"/>
    <property type="project" value="UniProtKB-UniRule"/>
</dbReference>
<dbReference type="PANTHER" id="PTHR32119">
    <property type="entry name" value="OROTIDINE 5'-PHOSPHATE DECARBOXYLASE"/>
    <property type="match status" value="1"/>
</dbReference>
<comment type="caution">
    <text evidence="10">The sequence shown here is derived from an EMBL/GenBank/DDBJ whole genome shotgun (WGS) entry which is preliminary data.</text>
</comment>
<dbReference type="Proteomes" id="UP000177723">
    <property type="component" value="Unassembled WGS sequence"/>
</dbReference>
<dbReference type="NCBIfam" id="TIGR01740">
    <property type="entry name" value="pyrF"/>
    <property type="match status" value="1"/>
</dbReference>
<feature type="active site" description="For OMPdecase activity" evidence="7">
    <location>
        <position position="62"/>
    </location>
</feature>
<dbReference type="UniPathway" id="UPA00070">
    <property type="reaction ID" value="UER00120"/>
</dbReference>
<dbReference type="InterPro" id="IPR013785">
    <property type="entry name" value="Aldolase_TIM"/>
</dbReference>
<feature type="active site" description="For OMPdecase activity" evidence="7">
    <location>
        <position position="64"/>
    </location>
</feature>
<feature type="binding site" evidence="6 8">
    <location>
        <position position="222"/>
    </location>
    <ligand>
        <name>substrate</name>
    </ligand>
</feature>
<dbReference type="Gene3D" id="3.20.20.70">
    <property type="entry name" value="Aldolase class I"/>
    <property type="match status" value="1"/>
</dbReference>
<name>A0A1F5WP97_9BACT</name>
<feature type="binding site" evidence="6 8">
    <location>
        <position position="34"/>
    </location>
    <ligand>
        <name>substrate</name>
    </ligand>
</feature>
<gene>
    <name evidence="6" type="primary">pyrF</name>
    <name evidence="10" type="ORF">A3F23_00675</name>
</gene>
<accession>A0A1F5WP97</accession>
<feature type="binding site" evidence="6 8">
    <location>
        <position position="223"/>
    </location>
    <ligand>
        <name>substrate</name>
    </ligand>
</feature>
<protein>
    <recommendedName>
        <fullName evidence="6">Orotidine 5'-phosphate decarboxylase</fullName>
        <ecNumber evidence="6">4.1.1.23</ecNumber>
    </recommendedName>
    <alternativeName>
        <fullName evidence="6">OMP decarboxylase</fullName>
        <shortName evidence="6">OMPDCase</shortName>
        <shortName evidence="6">OMPdecase</shortName>
    </alternativeName>
</protein>
<dbReference type="InterPro" id="IPR011060">
    <property type="entry name" value="RibuloseP-bd_barrel"/>
</dbReference>
<dbReference type="PANTHER" id="PTHR32119:SF2">
    <property type="entry name" value="OROTIDINE 5'-PHOSPHATE DECARBOXYLASE"/>
    <property type="match status" value="1"/>
</dbReference>
<keyword evidence="3 6" id="KW-0210">Decarboxylase</keyword>
<evidence type="ECO:0000313" key="10">
    <source>
        <dbReference type="EMBL" id="OGF77478.1"/>
    </source>
</evidence>
<evidence type="ECO:0000256" key="7">
    <source>
        <dbReference type="PIRSR" id="PIRSR614732-1"/>
    </source>
</evidence>
<comment type="function">
    <text evidence="1 6">Catalyzes the decarboxylation of orotidine 5'-monophosphate (OMP) to uridine 5'-monophosphate (UMP).</text>
</comment>
<dbReference type="GO" id="GO:0005829">
    <property type="term" value="C:cytosol"/>
    <property type="evidence" value="ECO:0007669"/>
    <property type="project" value="TreeGrafter"/>
</dbReference>
<dbReference type="InterPro" id="IPR014732">
    <property type="entry name" value="OMPdecase"/>
</dbReference>
<evidence type="ECO:0000256" key="1">
    <source>
        <dbReference type="ARBA" id="ARBA00002356"/>
    </source>
</evidence>
<evidence type="ECO:0000313" key="11">
    <source>
        <dbReference type="Proteomes" id="UP000177723"/>
    </source>
</evidence>
<comment type="similarity">
    <text evidence="6">Belongs to the OMP decarboxylase family. Type 1 subfamily.</text>
</comment>
<dbReference type="CDD" id="cd04725">
    <property type="entry name" value="OMP_decarboxylase_like"/>
    <property type="match status" value="1"/>
</dbReference>
<feature type="active site" description="For OMPdecase activity" evidence="7">
    <location>
        <position position="67"/>
    </location>
</feature>
<dbReference type="EC" id="4.1.1.23" evidence="6"/>
<evidence type="ECO:0000256" key="4">
    <source>
        <dbReference type="ARBA" id="ARBA00022975"/>
    </source>
</evidence>